<dbReference type="InterPro" id="IPR036406">
    <property type="entry name" value="Coprogen_oxidase_aer_sf"/>
</dbReference>
<feature type="chain" id="PRO_5015625168" evidence="2">
    <location>
        <begin position="20"/>
        <end position="176"/>
    </location>
</feature>
<dbReference type="Pfam" id="PF01218">
    <property type="entry name" value="Coprogen_oxidas"/>
    <property type="match status" value="1"/>
</dbReference>
<comment type="catalytic activity">
    <reaction evidence="1">
        <text>coproporphyrinogen III + O2 + 2 H(+) = protoporphyrinogen IX + 2 CO2 + 2 H2O</text>
        <dbReference type="Rhea" id="RHEA:18257"/>
        <dbReference type="ChEBI" id="CHEBI:15377"/>
        <dbReference type="ChEBI" id="CHEBI:15378"/>
        <dbReference type="ChEBI" id="CHEBI:15379"/>
        <dbReference type="ChEBI" id="CHEBI:16526"/>
        <dbReference type="ChEBI" id="CHEBI:57307"/>
        <dbReference type="ChEBI" id="CHEBI:57309"/>
        <dbReference type="EC" id="1.3.3.3"/>
    </reaction>
</comment>
<keyword evidence="2" id="KW-0732">Signal</keyword>
<dbReference type="PANTHER" id="PTHR11440">
    <property type="entry name" value="LECITHIN-CHOLESTEROL ACYLTRANSFERASE-RELATED"/>
    <property type="match status" value="1"/>
</dbReference>
<dbReference type="InterPro" id="IPR001260">
    <property type="entry name" value="Coprogen_oxidase_aer"/>
</dbReference>
<dbReference type="UniPathway" id="UPA00251">
    <property type="reaction ID" value="UER00322"/>
</dbReference>
<dbReference type="InterPro" id="IPR003386">
    <property type="entry name" value="LACT/PDAT_acylTrfase"/>
</dbReference>
<proteinExistence type="predicted"/>
<evidence type="ECO:0000313" key="3">
    <source>
        <dbReference type="EMBL" id="PWA92036.1"/>
    </source>
</evidence>
<comment type="caution">
    <text evidence="3">The sequence shown here is derived from an EMBL/GenBank/DDBJ whole genome shotgun (WGS) entry which is preliminary data.</text>
</comment>
<dbReference type="Gene3D" id="3.40.50.1820">
    <property type="entry name" value="alpha/beta hydrolase"/>
    <property type="match status" value="1"/>
</dbReference>
<dbReference type="GO" id="GO:0008374">
    <property type="term" value="F:O-acyltransferase activity"/>
    <property type="evidence" value="ECO:0007669"/>
    <property type="project" value="InterPro"/>
</dbReference>
<name>A0A2U1Q204_ARTAN</name>
<evidence type="ECO:0000256" key="2">
    <source>
        <dbReference type="SAM" id="SignalP"/>
    </source>
</evidence>
<dbReference type="GO" id="GO:0004109">
    <property type="term" value="F:coproporphyrinogen oxidase activity"/>
    <property type="evidence" value="ECO:0007669"/>
    <property type="project" value="UniProtKB-EC"/>
</dbReference>
<dbReference type="GO" id="GO:0006629">
    <property type="term" value="P:lipid metabolic process"/>
    <property type="evidence" value="ECO:0007669"/>
    <property type="project" value="InterPro"/>
</dbReference>
<reference evidence="3 4" key="1">
    <citation type="journal article" date="2018" name="Mol. Plant">
        <title>The genome of Artemisia annua provides insight into the evolution of Asteraceae family and artemisinin biosynthesis.</title>
        <authorList>
            <person name="Shen Q."/>
            <person name="Zhang L."/>
            <person name="Liao Z."/>
            <person name="Wang S."/>
            <person name="Yan T."/>
            <person name="Shi P."/>
            <person name="Liu M."/>
            <person name="Fu X."/>
            <person name="Pan Q."/>
            <person name="Wang Y."/>
            <person name="Lv Z."/>
            <person name="Lu X."/>
            <person name="Zhang F."/>
            <person name="Jiang W."/>
            <person name="Ma Y."/>
            <person name="Chen M."/>
            <person name="Hao X."/>
            <person name="Li L."/>
            <person name="Tang Y."/>
            <person name="Lv G."/>
            <person name="Zhou Y."/>
            <person name="Sun X."/>
            <person name="Brodelius P.E."/>
            <person name="Rose J.K.C."/>
            <person name="Tang K."/>
        </authorList>
    </citation>
    <scope>NUCLEOTIDE SEQUENCE [LARGE SCALE GENOMIC DNA]</scope>
    <source>
        <strain evidence="4">cv. Huhao1</strain>
        <tissue evidence="3">Leaf</tissue>
    </source>
</reference>
<dbReference type="OrthoDB" id="190846at2759"/>
<dbReference type="Gene3D" id="3.40.1500.10">
    <property type="entry name" value="Coproporphyrinogen III oxidase, aerobic"/>
    <property type="match status" value="1"/>
</dbReference>
<protein>
    <submittedName>
        <fullName evidence="3">Uncharacterized protein</fullName>
    </submittedName>
</protein>
<feature type="signal peptide" evidence="2">
    <location>
        <begin position="1"/>
        <end position="19"/>
    </location>
</feature>
<gene>
    <name evidence="3" type="ORF">CTI12_AA084480</name>
</gene>
<dbReference type="Proteomes" id="UP000245207">
    <property type="component" value="Unassembled WGS sequence"/>
</dbReference>
<evidence type="ECO:0000256" key="1">
    <source>
        <dbReference type="ARBA" id="ARBA00049102"/>
    </source>
</evidence>
<keyword evidence="4" id="KW-1185">Reference proteome</keyword>
<dbReference type="AlphaFoldDB" id="A0A2U1Q204"/>
<dbReference type="STRING" id="35608.A0A2U1Q204"/>
<organism evidence="3 4">
    <name type="scientific">Artemisia annua</name>
    <name type="common">Sweet wormwood</name>
    <dbReference type="NCBI Taxonomy" id="35608"/>
    <lineage>
        <taxon>Eukaryota</taxon>
        <taxon>Viridiplantae</taxon>
        <taxon>Streptophyta</taxon>
        <taxon>Embryophyta</taxon>
        <taxon>Tracheophyta</taxon>
        <taxon>Spermatophyta</taxon>
        <taxon>Magnoliopsida</taxon>
        <taxon>eudicotyledons</taxon>
        <taxon>Gunneridae</taxon>
        <taxon>Pentapetalae</taxon>
        <taxon>asterids</taxon>
        <taxon>campanulids</taxon>
        <taxon>Asterales</taxon>
        <taxon>Asteraceae</taxon>
        <taxon>Asteroideae</taxon>
        <taxon>Anthemideae</taxon>
        <taxon>Artemisiinae</taxon>
        <taxon>Artemisia</taxon>
    </lineage>
</organism>
<dbReference type="InterPro" id="IPR029058">
    <property type="entry name" value="AB_hydrolase_fold"/>
</dbReference>
<sequence>MWWNKFCVCLLNKQFLTNADAPGAPRQWWFGGGTDWTPAYIFDEDVKQFHTVNTRFCLCGCIAKSFSGVKQLSVCLNSKVCSSAWNLLGLLLLEWPWFCFLHYAESIFTNGGNKAVIIPHSMGVPYFLHFMKWVEAPAPMGGGGGPDWCAKHIKAVMNIGGPFFRCSKSCSWAFLC</sequence>
<dbReference type="Pfam" id="PF02450">
    <property type="entry name" value="LCAT"/>
    <property type="match status" value="1"/>
</dbReference>
<dbReference type="SUPFAM" id="SSF102886">
    <property type="entry name" value="Coproporphyrinogen III oxidase"/>
    <property type="match status" value="1"/>
</dbReference>
<dbReference type="GO" id="GO:0006782">
    <property type="term" value="P:protoporphyrinogen IX biosynthetic process"/>
    <property type="evidence" value="ECO:0007669"/>
    <property type="project" value="UniProtKB-UniPathway"/>
</dbReference>
<evidence type="ECO:0000313" key="4">
    <source>
        <dbReference type="Proteomes" id="UP000245207"/>
    </source>
</evidence>
<accession>A0A2U1Q204</accession>
<dbReference type="EMBL" id="PKPP01000496">
    <property type="protein sequence ID" value="PWA92036.1"/>
    <property type="molecule type" value="Genomic_DNA"/>
</dbReference>